<dbReference type="Proteomes" id="UP001165275">
    <property type="component" value="Unassembled WGS sequence"/>
</dbReference>
<gene>
    <name evidence="2" type="ORF">KAJ71_03195</name>
</gene>
<dbReference type="Pfam" id="PF06836">
    <property type="entry name" value="DUF1240"/>
    <property type="match status" value="1"/>
</dbReference>
<feature type="transmembrane region" description="Helical" evidence="1">
    <location>
        <begin position="7"/>
        <end position="28"/>
    </location>
</feature>
<keyword evidence="1" id="KW-0812">Transmembrane</keyword>
<evidence type="ECO:0000256" key="1">
    <source>
        <dbReference type="SAM" id="Phobius"/>
    </source>
</evidence>
<dbReference type="EMBL" id="JAGQDC010000002">
    <property type="protein sequence ID" value="MCL1028054.1"/>
    <property type="molecule type" value="Genomic_DNA"/>
</dbReference>
<feature type="transmembrane region" description="Helical" evidence="1">
    <location>
        <begin position="73"/>
        <end position="93"/>
    </location>
</feature>
<proteinExistence type="predicted"/>
<sequence>MLGASALLAIFICLSLLIYSYVISLILMEDEITFSASVLICFFATPLILYTFSCSVFFFIFDRQPKYNIIISKYLIMIAFASLIFSFPISIYVNYKLKHDGYFTCDKISWMSPTTYVKDLSLCK</sequence>
<keyword evidence="3" id="KW-1185">Reference proteome</keyword>
<reference evidence="2" key="1">
    <citation type="submission" date="2021-04" db="EMBL/GenBank/DDBJ databases">
        <title>Genome sequence of Serratia sp. arafor3.</title>
        <authorList>
            <person name="Besaury L."/>
        </authorList>
    </citation>
    <scope>NUCLEOTIDE SEQUENCE</scope>
    <source>
        <strain evidence="2">Arafor3</strain>
    </source>
</reference>
<evidence type="ECO:0000313" key="2">
    <source>
        <dbReference type="EMBL" id="MCL1028054.1"/>
    </source>
</evidence>
<organism evidence="2 3">
    <name type="scientific">Serratia silvae</name>
    <dbReference type="NCBI Taxonomy" id="2824122"/>
    <lineage>
        <taxon>Bacteria</taxon>
        <taxon>Pseudomonadati</taxon>
        <taxon>Pseudomonadota</taxon>
        <taxon>Gammaproteobacteria</taxon>
        <taxon>Enterobacterales</taxon>
        <taxon>Yersiniaceae</taxon>
        <taxon>Serratia</taxon>
    </lineage>
</organism>
<evidence type="ECO:0000313" key="3">
    <source>
        <dbReference type="Proteomes" id="UP001165275"/>
    </source>
</evidence>
<protein>
    <submittedName>
        <fullName evidence="2">DUF1240 domain-containing protein</fullName>
    </submittedName>
</protein>
<keyword evidence="1" id="KW-0472">Membrane</keyword>
<keyword evidence="1" id="KW-1133">Transmembrane helix</keyword>
<accession>A0ABT0K8I9</accession>
<feature type="transmembrane region" description="Helical" evidence="1">
    <location>
        <begin position="34"/>
        <end position="61"/>
    </location>
</feature>
<comment type="caution">
    <text evidence="2">The sequence shown here is derived from an EMBL/GenBank/DDBJ whole genome shotgun (WGS) entry which is preliminary data.</text>
</comment>
<dbReference type="InterPro" id="IPR010665">
    <property type="entry name" value="DUF1240"/>
</dbReference>
<name>A0ABT0K8I9_9GAMM</name>